<organism evidence="2">
    <name type="scientific">Ixodes ricinus</name>
    <name type="common">Common tick</name>
    <name type="synonym">Acarus ricinus</name>
    <dbReference type="NCBI Taxonomy" id="34613"/>
    <lineage>
        <taxon>Eukaryota</taxon>
        <taxon>Metazoa</taxon>
        <taxon>Ecdysozoa</taxon>
        <taxon>Arthropoda</taxon>
        <taxon>Chelicerata</taxon>
        <taxon>Arachnida</taxon>
        <taxon>Acari</taxon>
        <taxon>Parasitiformes</taxon>
        <taxon>Ixodida</taxon>
        <taxon>Ixodoidea</taxon>
        <taxon>Ixodidae</taxon>
        <taxon>Ixodinae</taxon>
        <taxon>Ixodes</taxon>
    </lineage>
</organism>
<accession>A0A6B0UVH7</accession>
<reference evidence="2" key="1">
    <citation type="submission" date="2019-12" db="EMBL/GenBank/DDBJ databases">
        <title>An insight into the sialome of adult female Ixodes ricinus ticks feeding for 6 days.</title>
        <authorList>
            <person name="Perner J."/>
            <person name="Ribeiro J.M.C."/>
        </authorList>
    </citation>
    <scope>NUCLEOTIDE SEQUENCE</scope>
    <source>
        <strain evidence="2">Semi-engorged</strain>
        <tissue evidence="2">Salivary glands</tissue>
    </source>
</reference>
<evidence type="ECO:0000256" key="1">
    <source>
        <dbReference type="SAM" id="SignalP"/>
    </source>
</evidence>
<sequence length="153" mass="16852">MLLVLFAVLLISQTVEKGVSSTVFDGRVCLYFLREGGDIMCSFAKVVTSGNFNAGSCSIGCTMDKRFVRLPDGVCGAAGALYGTCSCIALSSVVKYNYSFMYRTSPLYNWSRGVPDSTPRSHDPKQPPSCKPEVLEKLVKWKLDLEEMVKLKK</sequence>
<protein>
    <submittedName>
        <fullName evidence="2">Putative conserved secreted protein</fullName>
    </submittedName>
</protein>
<feature type="chain" id="PRO_5025512976" evidence="1">
    <location>
        <begin position="18"/>
        <end position="153"/>
    </location>
</feature>
<dbReference type="AlphaFoldDB" id="A0A6B0UVH7"/>
<feature type="signal peptide" evidence="1">
    <location>
        <begin position="1"/>
        <end position="17"/>
    </location>
</feature>
<name>A0A6B0UVH7_IXORI</name>
<proteinExistence type="predicted"/>
<dbReference type="EMBL" id="GIFC01011780">
    <property type="protein sequence ID" value="MXU93863.1"/>
    <property type="molecule type" value="Transcribed_RNA"/>
</dbReference>
<keyword evidence="1" id="KW-0732">Signal</keyword>
<evidence type="ECO:0000313" key="2">
    <source>
        <dbReference type="EMBL" id="MXU93863.1"/>
    </source>
</evidence>